<evidence type="ECO:0000313" key="7">
    <source>
        <dbReference type="Proteomes" id="UP000095281"/>
    </source>
</evidence>
<dbReference type="Proteomes" id="UP000095281">
    <property type="component" value="Unplaced"/>
</dbReference>
<dbReference type="Pfam" id="PF18699">
    <property type="entry name" value="MRPL52"/>
    <property type="match status" value="1"/>
</dbReference>
<dbReference type="AlphaFoldDB" id="A0A1I8BVM2"/>
<dbReference type="GO" id="GO:0005762">
    <property type="term" value="C:mitochondrial large ribosomal subunit"/>
    <property type="evidence" value="ECO:0007669"/>
    <property type="project" value="InterPro"/>
</dbReference>
<keyword evidence="3" id="KW-0862">Zinc</keyword>
<keyword evidence="2" id="KW-0863">Zinc-finger</keyword>
<protein>
    <submittedName>
        <fullName evidence="8">39S ribosomal protein L52, mitochondrial</fullName>
    </submittedName>
</protein>
<proteinExistence type="predicted"/>
<dbReference type="GO" id="GO:0008270">
    <property type="term" value="F:zinc ion binding"/>
    <property type="evidence" value="ECO:0007669"/>
    <property type="project" value="UniProtKB-KW"/>
</dbReference>
<dbReference type="GO" id="GO:0000795">
    <property type="term" value="C:synaptonemal complex"/>
    <property type="evidence" value="ECO:0007669"/>
    <property type="project" value="InterPro"/>
</dbReference>
<dbReference type="PANTHER" id="PTHR22663">
    <property type="entry name" value="RING FINGER PROTEIN NARYA-RELATED"/>
    <property type="match status" value="1"/>
</dbReference>
<evidence type="ECO:0000256" key="2">
    <source>
        <dbReference type="ARBA" id="ARBA00022771"/>
    </source>
</evidence>
<dbReference type="GO" id="GO:0007131">
    <property type="term" value="P:reciprocal meiotic recombination"/>
    <property type="evidence" value="ECO:0007669"/>
    <property type="project" value="InterPro"/>
</dbReference>
<keyword evidence="1" id="KW-0479">Metal-binding</keyword>
<sequence>MSSCGHIFCKDCIEAEINGCNLSDANATSVNFRQCFVCNKQVQLIQINRSMRKDLLEMFKPPTSFFGDSLKKAKTIIEFQSMHHQRLFKCLQEKNQKSSLYLQRMLKELDEREERIKLLVMESDEFKAELDNTKRIIAELRKTISEREKELHRLHQMRHSNNSQRHMSYKRLAIQNAMDTKYTSAGLSLWGSANRLQTPQFNNTNNAAHQTNDFQLNLQFVGGNSPLNNDLRTDSRPDLNLQNLMNTSTGGDETASAVVRGNIGRGLQNTATLLGFTSLYYNPVVRPLDRGPDFSFVDGRKPSITTKWELERRKKHVELGKQIVHYLAEIKIAEQLYEEKQIQKTLRAERIEQSKPKEKGIENLQICGFDGVVCAVPLPPNVELTLAYLKSLFPGACGLKFKNPEDGVSYIGVFYDPVSGKFAIPNEIRNYQFQVIYEGPPLEPSEIEKFCFYILNIDEKTKKQSKMSVFCIDAFYFATYYHTTKISYKINETRITVYSKDWNEEEKKGMKFNTIVKHISIEQDFVLLKSDRQIFASGPVICEFPCSGSITLCGGYSGEFEPLKECKKSGDLQSSRTAYIKCFNEIRGPYFFGNVTSSPGDSGCAVFCPHGLKGMNIGVTNFPDCSYKDAFNKCAVYHPKCIIVPAIDMEKFISYIENEERKKAEKLAEVEEQFATEPGPEPLVKKCRLMEEGMTYNDE</sequence>
<dbReference type="GO" id="GO:0032543">
    <property type="term" value="P:mitochondrial translation"/>
    <property type="evidence" value="ECO:0007669"/>
    <property type="project" value="InterPro"/>
</dbReference>
<dbReference type="InterPro" id="IPR017907">
    <property type="entry name" value="Znf_RING_CS"/>
</dbReference>
<evidence type="ECO:0000256" key="5">
    <source>
        <dbReference type="SAM" id="Coils"/>
    </source>
</evidence>
<dbReference type="PANTHER" id="PTHR22663:SF17">
    <property type="entry name" value="RING FINGER PROTEIN NARYA-RELATED"/>
    <property type="match status" value="1"/>
</dbReference>
<dbReference type="SUPFAM" id="SSF57850">
    <property type="entry name" value="RING/U-box"/>
    <property type="match status" value="1"/>
</dbReference>
<evidence type="ECO:0000259" key="6">
    <source>
        <dbReference type="Pfam" id="PF18694"/>
    </source>
</evidence>
<keyword evidence="7" id="KW-1185">Reference proteome</keyword>
<feature type="coiled-coil region" evidence="5">
    <location>
        <begin position="102"/>
        <end position="157"/>
    </location>
</feature>
<dbReference type="InterPro" id="IPR041105">
    <property type="entry name" value="TDP-43_N"/>
</dbReference>
<evidence type="ECO:0000313" key="8">
    <source>
        <dbReference type="WBParaSite" id="MhA1_Contig70.frz3.gene47"/>
    </source>
</evidence>
<feature type="domain" description="TAR DNA-binding protein 43 N-terminal" evidence="6">
    <location>
        <begin position="376"/>
        <end position="408"/>
    </location>
</feature>
<dbReference type="Gene3D" id="3.30.40.10">
    <property type="entry name" value="Zinc/RING finger domain, C3HC4 (zinc finger)"/>
    <property type="match status" value="1"/>
</dbReference>
<dbReference type="InterPro" id="IPR042123">
    <property type="entry name" value="Zip3/RNF212-like"/>
</dbReference>
<evidence type="ECO:0000256" key="4">
    <source>
        <dbReference type="ARBA" id="ARBA00023254"/>
    </source>
</evidence>
<dbReference type="Pfam" id="PF18694">
    <property type="entry name" value="TDP-43_N"/>
    <property type="match status" value="1"/>
</dbReference>
<dbReference type="WBParaSite" id="MhA1_Contig70.frz3.gene47">
    <property type="protein sequence ID" value="MhA1_Contig70.frz3.gene47"/>
    <property type="gene ID" value="MhA1_Contig70.frz3.gene47"/>
</dbReference>
<dbReference type="GO" id="GO:0003735">
    <property type="term" value="F:structural constituent of ribosome"/>
    <property type="evidence" value="ECO:0007669"/>
    <property type="project" value="InterPro"/>
</dbReference>
<organism evidence="7 8">
    <name type="scientific">Meloidogyne hapla</name>
    <name type="common">Root-knot nematode worm</name>
    <dbReference type="NCBI Taxonomy" id="6305"/>
    <lineage>
        <taxon>Eukaryota</taxon>
        <taxon>Metazoa</taxon>
        <taxon>Ecdysozoa</taxon>
        <taxon>Nematoda</taxon>
        <taxon>Chromadorea</taxon>
        <taxon>Rhabditida</taxon>
        <taxon>Tylenchina</taxon>
        <taxon>Tylenchomorpha</taxon>
        <taxon>Tylenchoidea</taxon>
        <taxon>Meloidogynidae</taxon>
        <taxon>Meloidogyninae</taxon>
        <taxon>Meloidogyne</taxon>
    </lineage>
</organism>
<keyword evidence="4" id="KW-0469">Meiosis</keyword>
<dbReference type="InterPro" id="IPR013083">
    <property type="entry name" value="Znf_RING/FYVE/PHD"/>
</dbReference>
<name>A0A1I8BVM2_MELHA</name>
<keyword evidence="5" id="KW-0175">Coiled coil</keyword>
<accession>A0A1I8BVM2</accession>
<dbReference type="InterPro" id="IPR034596">
    <property type="entry name" value="Ribosomal_mL52"/>
</dbReference>
<dbReference type="GO" id="GO:0019789">
    <property type="term" value="F:SUMO transferase activity"/>
    <property type="evidence" value="ECO:0007669"/>
    <property type="project" value="InterPro"/>
</dbReference>
<dbReference type="PROSITE" id="PS00518">
    <property type="entry name" value="ZF_RING_1"/>
    <property type="match status" value="1"/>
</dbReference>
<dbReference type="GO" id="GO:0016925">
    <property type="term" value="P:protein sumoylation"/>
    <property type="evidence" value="ECO:0007669"/>
    <property type="project" value="TreeGrafter"/>
</dbReference>
<evidence type="ECO:0000256" key="3">
    <source>
        <dbReference type="ARBA" id="ARBA00022833"/>
    </source>
</evidence>
<reference evidence="8" key="1">
    <citation type="submission" date="2016-11" db="UniProtKB">
        <authorList>
            <consortium name="WormBaseParasite"/>
        </authorList>
    </citation>
    <scope>IDENTIFICATION</scope>
</reference>
<dbReference type="GO" id="GO:0007129">
    <property type="term" value="P:homologous chromosome pairing at meiosis"/>
    <property type="evidence" value="ECO:0007669"/>
    <property type="project" value="TreeGrafter"/>
</dbReference>
<evidence type="ECO:0000256" key="1">
    <source>
        <dbReference type="ARBA" id="ARBA00022723"/>
    </source>
</evidence>